<feature type="transmembrane region" description="Helical" evidence="11">
    <location>
        <begin position="922"/>
        <end position="939"/>
    </location>
</feature>
<dbReference type="GO" id="GO:0016887">
    <property type="term" value="F:ATP hydrolysis activity"/>
    <property type="evidence" value="ECO:0007669"/>
    <property type="project" value="InterPro"/>
</dbReference>
<dbReference type="Pfam" id="PF00005">
    <property type="entry name" value="ABC_tran"/>
    <property type="match status" value="2"/>
</dbReference>
<evidence type="ECO:0000256" key="10">
    <source>
        <dbReference type="ARBA" id="ARBA00023180"/>
    </source>
</evidence>
<feature type="transmembrane region" description="Helical" evidence="11">
    <location>
        <begin position="1001"/>
        <end position="1024"/>
    </location>
</feature>
<dbReference type="CDD" id="cd03244">
    <property type="entry name" value="ABCC_MRP_domain2"/>
    <property type="match status" value="1"/>
</dbReference>
<dbReference type="SUPFAM" id="SSF90123">
    <property type="entry name" value="ABC transporter transmembrane region"/>
    <property type="match status" value="2"/>
</dbReference>
<keyword evidence="6" id="KW-0547">Nucleotide-binding</keyword>
<feature type="transmembrane region" description="Helical" evidence="11">
    <location>
        <begin position="228"/>
        <end position="248"/>
    </location>
</feature>
<feature type="domain" description="ABC transporter" evidence="12">
    <location>
        <begin position="455"/>
        <end position="678"/>
    </location>
</feature>
<dbReference type="CDD" id="cd03250">
    <property type="entry name" value="ABCC_MRP_domain1"/>
    <property type="match status" value="1"/>
</dbReference>
<evidence type="ECO:0000256" key="6">
    <source>
        <dbReference type="ARBA" id="ARBA00022741"/>
    </source>
</evidence>
<dbReference type="InterPro" id="IPR017871">
    <property type="entry name" value="ABC_transporter-like_CS"/>
</dbReference>
<dbReference type="FunFam" id="1.20.1560.10:FF:000015">
    <property type="entry name" value="multidrug resistance-associated protein 5 isoform X1"/>
    <property type="match status" value="1"/>
</dbReference>
<protein>
    <submittedName>
        <fullName evidence="14">ABCC5</fullName>
    </submittedName>
</protein>
<evidence type="ECO:0000256" key="5">
    <source>
        <dbReference type="ARBA" id="ARBA00022737"/>
    </source>
</evidence>
<name>A0A812D489_ACAPH</name>
<dbReference type="PROSITE" id="PS50893">
    <property type="entry name" value="ABC_TRANSPORTER_2"/>
    <property type="match status" value="2"/>
</dbReference>
<comment type="similarity">
    <text evidence="2">Belongs to the ABC transporter superfamily. ABCC family. Conjugate transporter (TC 3.A.1.208) subfamily.</text>
</comment>
<feature type="transmembrane region" description="Helical" evidence="11">
    <location>
        <begin position="115"/>
        <end position="138"/>
    </location>
</feature>
<dbReference type="OrthoDB" id="6500128at2759"/>
<gene>
    <name evidence="14" type="ORF">SPHA_49650</name>
</gene>
<evidence type="ECO:0000256" key="4">
    <source>
        <dbReference type="ARBA" id="ARBA00022692"/>
    </source>
</evidence>
<keyword evidence="15" id="KW-1185">Reference proteome</keyword>
<dbReference type="EMBL" id="CAHIKZ030002866">
    <property type="protein sequence ID" value="CAE1293145.1"/>
    <property type="molecule type" value="Genomic_DNA"/>
</dbReference>
<feature type="transmembrane region" description="Helical" evidence="11">
    <location>
        <begin position="150"/>
        <end position="170"/>
    </location>
</feature>
<evidence type="ECO:0000259" key="12">
    <source>
        <dbReference type="PROSITE" id="PS50893"/>
    </source>
</evidence>
<evidence type="ECO:0000256" key="11">
    <source>
        <dbReference type="SAM" id="Phobius"/>
    </source>
</evidence>
<dbReference type="SUPFAM" id="SSF52540">
    <property type="entry name" value="P-loop containing nucleoside triphosphate hydrolases"/>
    <property type="match status" value="2"/>
</dbReference>
<dbReference type="SMART" id="SM00382">
    <property type="entry name" value="AAA"/>
    <property type="match status" value="2"/>
</dbReference>
<keyword evidence="10" id="KW-0325">Glycoprotein</keyword>
<dbReference type="InterPro" id="IPR011527">
    <property type="entry name" value="ABC1_TM_dom"/>
</dbReference>
<dbReference type="PROSITE" id="PS00211">
    <property type="entry name" value="ABC_TRANSPORTER_1"/>
    <property type="match status" value="2"/>
</dbReference>
<evidence type="ECO:0000256" key="3">
    <source>
        <dbReference type="ARBA" id="ARBA00022448"/>
    </source>
</evidence>
<keyword evidence="7" id="KW-0067">ATP-binding</keyword>
<dbReference type="Gene3D" id="1.20.1560.10">
    <property type="entry name" value="ABC transporter type 1, transmembrane domain"/>
    <property type="match status" value="2"/>
</dbReference>
<dbReference type="Pfam" id="PF00664">
    <property type="entry name" value="ABC_membrane"/>
    <property type="match status" value="2"/>
</dbReference>
<feature type="transmembrane region" description="Helical" evidence="11">
    <location>
        <begin position="332"/>
        <end position="359"/>
    </location>
</feature>
<keyword evidence="4 11" id="KW-0812">Transmembrane</keyword>
<dbReference type="GO" id="GO:0016020">
    <property type="term" value="C:membrane"/>
    <property type="evidence" value="ECO:0007669"/>
    <property type="project" value="InterPro"/>
</dbReference>
<keyword evidence="9 11" id="KW-0472">Membrane</keyword>
<dbReference type="FunFam" id="3.40.50.300:FF:000074">
    <property type="entry name" value="Multidrug resistance-associated protein 5 isoform 1"/>
    <property type="match status" value="1"/>
</dbReference>
<feature type="transmembrane region" description="Helical" evidence="11">
    <location>
        <begin position="896"/>
        <end position="916"/>
    </location>
</feature>
<dbReference type="CDD" id="cd18592">
    <property type="entry name" value="ABC_6TM_MRP5_8_9_D1"/>
    <property type="match status" value="1"/>
</dbReference>
<evidence type="ECO:0000313" key="15">
    <source>
        <dbReference type="Proteomes" id="UP000597762"/>
    </source>
</evidence>
<dbReference type="Gene3D" id="3.40.50.300">
    <property type="entry name" value="P-loop containing nucleotide triphosphate hydrolases"/>
    <property type="match status" value="2"/>
</dbReference>
<feature type="transmembrane region" description="Helical" evidence="11">
    <location>
        <begin position="813"/>
        <end position="834"/>
    </location>
</feature>
<comment type="caution">
    <text evidence="14">The sequence shown here is derived from an EMBL/GenBank/DDBJ whole genome shotgun (WGS) entry which is preliminary data.</text>
</comment>
<keyword evidence="3" id="KW-0813">Transport</keyword>
<feature type="domain" description="ABC transmembrane type-1" evidence="13">
    <location>
        <begin position="766"/>
        <end position="1058"/>
    </location>
</feature>
<proteinExistence type="inferred from homology"/>
<dbReference type="CDD" id="cd18599">
    <property type="entry name" value="ABC_6TM_MRP5_8_9_D2"/>
    <property type="match status" value="1"/>
</dbReference>
<evidence type="ECO:0000256" key="2">
    <source>
        <dbReference type="ARBA" id="ARBA00009726"/>
    </source>
</evidence>
<evidence type="ECO:0000259" key="13">
    <source>
        <dbReference type="PROSITE" id="PS50929"/>
    </source>
</evidence>
<dbReference type="InterPro" id="IPR050173">
    <property type="entry name" value="ABC_transporter_C-like"/>
</dbReference>
<accession>A0A812D489</accession>
<dbReference type="PANTHER" id="PTHR24223:SF447">
    <property type="entry name" value="MULTIDRUG RESISTANCE-ASSOCIATED PROTEIN 5"/>
    <property type="match status" value="1"/>
</dbReference>
<dbReference type="Proteomes" id="UP000597762">
    <property type="component" value="Unassembled WGS sequence"/>
</dbReference>
<dbReference type="GO" id="GO:0005524">
    <property type="term" value="F:ATP binding"/>
    <property type="evidence" value="ECO:0007669"/>
    <property type="project" value="UniProtKB-KW"/>
</dbReference>
<dbReference type="InterPro" id="IPR036640">
    <property type="entry name" value="ABC1_TM_sf"/>
</dbReference>
<feature type="transmembrane region" description="Helical" evidence="11">
    <location>
        <begin position="254"/>
        <end position="273"/>
    </location>
</feature>
<feature type="domain" description="ABC transporter" evidence="12">
    <location>
        <begin position="1097"/>
        <end position="1331"/>
    </location>
</feature>
<dbReference type="InterPro" id="IPR027417">
    <property type="entry name" value="P-loop_NTPase"/>
</dbReference>
<evidence type="ECO:0000256" key="9">
    <source>
        <dbReference type="ARBA" id="ARBA00023136"/>
    </source>
</evidence>
<keyword evidence="5" id="KW-0677">Repeat</keyword>
<dbReference type="PANTHER" id="PTHR24223">
    <property type="entry name" value="ATP-BINDING CASSETTE SUB-FAMILY C"/>
    <property type="match status" value="1"/>
</dbReference>
<sequence length="1340" mass="151536">MNMKDLDHPSQNKDGHYTQALKHCIPVRCHKRKDNEIPMKYAGCFSYMTVSWLGNIVWKIYKNGIDSVTLWKCSENESSFHNLMRLENLWNEEINKKGPAASFKNVFIQFVKTRMILASVFLIISLACSLFTPFYLIHQLLDYMSSENKVLMEGILLVIGLLISELIRSLSFATMWSMNYTTGVRVKVAATALLYKKIMLVKSMKEKTAGELINMCTLDGQRFCDATVLAPLAVGSPFVLVCGVIYNIFLLGPFSLIGAAVFIGFYPLVLLLMKLAAYYRKKIAETTDQRVNIMNELFSCICLVKMYAWELSFTKIIQDIRKLEKQLLTKTAFVQTVNVVIPPMVPIIAGVVTFLSYILTKNDLTAAQAFTMIAVLNSMRFALGSLPYCFKALSDASVSIKRYQEVLSLDQIEDIEKSNLKDEEMVVFENASLSWNCTAKKEEMSTDNKEMKCNNRGEKLTENMKLLPSSQEAILTNISFVLKKGQMLGVCGSIGSGKSSLISAILGRMNLVSGKISKQGIVAYVPQQAWIMNASAQENILFGLPFDEERYDQIVEACCLKEDFNLIGDDTEIGERGMNLSGGQKQRIGLARAVYSDRDIYLLDDPLSAVDVHIGKHIFDRCINTFLKEKTVIFVTHQLQYLESCDHILFLKDGKISEQGSHQSLMADHLEYCALIESFYEDSNLEEKKKTECMTPLSPSPSLHPRFQFNRTQSVISRRISASQLSLNESILDNADLVQEEESSTNVGLPELWFYMKACGGFFICIFALLMFAVSIAVQTSSAWWLTYWIQQNDTDNIDNKNTSSVRISSHPLVNLFATVYGLTVLVTILVHLIRGYIYVKTTIKGANWCHNQLLQKVIWFPMEFFDCNPVGRILNRFSSDMDEVDSRLASLMEMFFMNILSLLAANISMIIVVPWMSVVSIPLMIAFVLLSRIFATSLREIKKKDNVTRSPLISLISATMHGLSTIFAYKKNQLFIDRYCQIQDENTVPFFLFYMMNRWVAIRLDFICILICFSCALSIVLLADVMPAALAGLGLSFALQVTNLSQYTVRLWIELEARFDSIKRIKEYVDKNESEADSKTSPEYALSADWPTSGHIQFNEYSMKYRSNLPNALKKICLDISPSQKLGIVGRSGSGKSSLGAALFRLVEPSDGNIIIDGYDITKVGLQDLRSRISIIPQDPILFRGTIRYNLDPLQNCNDFELWEALEKCHIKNRVESLEGQLNSFIEENGENFSVGERQLFCLARALLRKCKILILDEATASIDTETDHLIQKTLQNSFSHCTMLVIAHRLNTVIDCSRIIVMENGKIAEYGKPTVLISMKNSKFRAMWEASETKKTKS</sequence>
<reference evidence="14" key="1">
    <citation type="submission" date="2021-01" db="EMBL/GenBank/DDBJ databases">
        <authorList>
            <person name="Li R."/>
            <person name="Bekaert M."/>
        </authorList>
    </citation>
    <scope>NUCLEOTIDE SEQUENCE</scope>
    <source>
        <strain evidence="14">Farmed</strain>
    </source>
</reference>
<dbReference type="FunFam" id="3.40.50.300:FF:000997">
    <property type="entry name" value="Multidrug resistance-associated protein 1"/>
    <property type="match status" value="1"/>
</dbReference>
<dbReference type="GO" id="GO:0012505">
    <property type="term" value="C:endomembrane system"/>
    <property type="evidence" value="ECO:0007669"/>
    <property type="project" value="UniProtKB-SubCell"/>
</dbReference>
<dbReference type="InterPro" id="IPR003439">
    <property type="entry name" value="ABC_transporter-like_ATP-bd"/>
</dbReference>
<organism evidence="14 15">
    <name type="scientific">Acanthosepion pharaonis</name>
    <name type="common">Pharaoh cuttlefish</name>
    <name type="synonym">Sepia pharaonis</name>
    <dbReference type="NCBI Taxonomy" id="158019"/>
    <lineage>
        <taxon>Eukaryota</taxon>
        <taxon>Metazoa</taxon>
        <taxon>Spiralia</taxon>
        <taxon>Lophotrochozoa</taxon>
        <taxon>Mollusca</taxon>
        <taxon>Cephalopoda</taxon>
        <taxon>Coleoidea</taxon>
        <taxon>Decapodiformes</taxon>
        <taxon>Sepiida</taxon>
        <taxon>Sepiina</taxon>
        <taxon>Sepiidae</taxon>
        <taxon>Acanthosepion</taxon>
    </lineage>
</organism>
<evidence type="ECO:0000256" key="1">
    <source>
        <dbReference type="ARBA" id="ARBA00004127"/>
    </source>
</evidence>
<feature type="transmembrane region" description="Helical" evidence="11">
    <location>
        <begin position="758"/>
        <end position="778"/>
    </location>
</feature>
<comment type="subcellular location">
    <subcellularLocation>
        <location evidence="1">Endomembrane system</location>
        <topology evidence="1">Multi-pass membrane protein</topology>
    </subcellularLocation>
</comment>
<dbReference type="GO" id="GO:0140359">
    <property type="term" value="F:ABC-type transporter activity"/>
    <property type="evidence" value="ECO:0007669"/>
    <property type="project" value="InterPro"/>
</dbReference>
<evidence type="ECO:0000256" key="8">
    <source>
        <dbReference type="ARBA" id="ARBA00022989"/>
    </source>
</evidence>
<dbReference type="FunFam" id="1.20.1560.10:FF:000012">
    <property type="entry name" value="ATP binding cassette subfamily C member 5"/>
    <property type="match status" value="1"/>
</dbReference>
<evidence type="ECO:0000256" key="7">
    <source>
        <dbReference type="ARBA" id="ARBA00022840"/>
    </source>
</evidence>
<keyword evidence="8 11" id="KW-1133">Transmembrane helix</keyword>
<evidence type="ECO:0000313" key="14">
    <source>
        <dbReference type="EMBL" id="CAE1293145.1"/>
    </source>
</evidence>
<feature type="domain" description="ABC transmembrane type-1" evidence="13">
    <location>
        <begin position="116"/>
        <end position="395"/>
    </location>
</feature>
<dbReference type="PROSITE" id="PS50929">
    <property type="entry name" value="ABC_TM1F"/>
    <property type="match status" value="2"/>
</dbReference>
<dbReference type="InterPro" id="IPR003593">
    <property type="entry name" value="AAA+_ATPase"/>
</dbReference>